<organism evidence="4 5">
    <name type="scientific">Accipiter nisus</name>
    <name type="common">Eurasian sparrowhawk</name>
    <dbReference type="NCBI Taxonomy" id="211598"/>
    <lineage>
        <taxon>Eukaryota</taxon>
        <taxon>Metazoa</taxon>
        <taxon>Chordata</taxon>
        <taxon>Craniata</taxon>
        <taxon>Vertebrata</taxon>
        <taxon>Euteleostomi</taxon>
        <taxon>Archelosauria</taxon>
        <taxon>Archosauria</taxon>
        <taxon>Dinosauria</taxon>
        <taxon>Saurischia</taxon>
        <taxon>Theropoda</taxon>
        <taxon>Coelurosauria</taxon>
        <taxon>Aves</taxon>
        <taxon>Neognathae</taxon>
        <taxon>Neoaves</taxon>
        <taxon>Telluraves</taxon>
        <taxon>Accipitrimorphae</taxon>
        <taxon>Accipitriformes</taxon>
        <taxon>Accipitridae</taxon>
        <taxon>Accipitrinae</taxon>
        <taxon>Accipiter</taxon>
    </lineage>
</organism>
<protein>
    <recommendedName>
        <fullName evidence="3">Rap-GAP domain-containing protein</fullName>
    </recommendedName>
</protein>
<dbReference type="InterPro" id="IPR050989">
    <property type="entry name" value="Rap1_Ran_GAP"/>
</dbReference>
<dbReference type="InterPro" id="IPR035974">
    <property type="entry name" value="Rap/Ran-GAP_sf"/>
</dbReference>
<feature type="domain" description="Rap-GAP" evidence="3">
    <location>
        <begin position="2"/>
        <end position="229"/>
    </location>
</feature>
<dbReference type="PROSITE" id="PS50085">
    <property type="entry name" value="RAPGAP"/>
    <property type="match status" value="1"/>
</dbReference>
<proteinExistence type="predicted"/>
<dbReference type="AlphaFoldDB" id="A0A8B9M9D6"/>
<feature type="region of interest" description="Disordered" evidence="2">
    <location>
        <begin position="373"/>
        <end position="396"/>
    </location>
</feature>
<dbReference type="Gene3D" id="3.40.50.11210">
    <property type="entry name" value="Rap/Ran-GAP"/>
    <property type="match status" value="1"/>
</dbReference>
<evidence type="ECO:0000313" key="4">
    <source>
        <dbReference type="Ensembl" id="ENSANIP00000005489.1"/>
    </source>
</evidence>
<dbReference type="GO" id="GO:0005096">
    <property type="term" value="F:GTPase activator activity"/>
    <property type="evidence" value="ECO:0007669"/>
    <property type="project" value="UniProtKB-KW"/>
</dbReference>
<name>A0A8B9M9D6_9AVES</name>
<keyword evidence="5" id="KW-1185">Reference proteome</keyword>
<reference evidence="4" key="1">
    <citation type="submission" date="2025-08" db="UniProtKB">
        <authorList>
            <consortium name="Ensembl"/>
        </authorList>
    </citation>
    <scope>IDENTIFICATION</scope>
</reference>
<evidence type="ECO:0000259" key="3">
    <source>
        <dbReference type="PROSITE" id="PS50085"/>
    </source>
</evidence>
<reference evidence="4" key="2">
    <citation type="submission" date="2025-09" db="UniProtKB">
        <authorList>
            <consortium name="Ensembl"/>
        </authorList>
    </citation>
    <scope>IDENTIFICATION</scope>
</reference>
<dbReference type="Ensembl" id="ENSANIT00000005667.1">
    <property type="protein sequence ID" value="ENSANIP00000005489.1"/>
    <property type="gene ID" value="ENSANIG00000003761.1"/>
</dbReference>
<dbReference type="Proteomes" id="UP000694541">
    <property type="component" value="Unplaced"/>
</dbReference>
<dbReference type="GO" id="GO:0005737">
    <property type="term" value="C:cytoplasm"/>
    <property type="evidence" value="ECO:0007669"/>
    <property type="project" value="TreeGrafter"/>
</dbReference>
<accession>A0A8B9M9D6</accession>
<dbReference type="InterPro" id="IPR000331">
    <property type="entry name" value="Rap/Ran_GAP_dom"/>
</dbReference>
<dbReference type="PANTHER" id="PTHR15711">
    <property type="entry name" value="RAP GTPASE-ACTIVATING PROTEIN"/>
    <property type="match status" value="1"/>
</dbReference>
<dbReference type="Pfam" id="PF02145">
    <property type="entry name" value="Rap_GAP"/>
    <property type="match status" value="1"/>
</dbReference>
<dbReference type="PANTHER" id="PTHR15711:SF17">
    <property type="entry name" value="RAP1 GTPASE-ACTIVATING PROTEIN 2"/>
    <property type="match status" value="1"/>
</dbReference>
<dbReference type="GO" id="GO:0051056">
    <property type="term" value="P:regulation of small GTPase mediated signal transduction"/>
    <property type="evidence" value="ECO:0007669"/>
    <property type="project" value="InterPro"/>
</dbReference>
<evidence type="ECO:0000256" key="1">
    <source>
        <dbReference type="ARBA" id="ARBA00022468"/>
    </source>
</evidence>
<dbReference type="GO" id="GO:0005886">
    <property type="term" value="C:plasma membrane"/>
    <property type="evidence" value="ECO:0007669"/>
    <property type="project" value="TreeGrafter"/>
</dbReference>
<keyword evidence="1" id="KW-0343">GTPase activation</keyword>
<evidence type="ECO:0000256" key="2">
    <source>
        <dbReference type="SAM" id="MobiDB-lite"/>
    </source>
</evidence>
<evidence type="ECO:0000313" key="5">
    <source>
        <dbReference type="Proteomes" id="UP000694541"/>
    </source>
</evidence>
<dbReference type="SUPFAM" id="SSF111347">
    <property type="entry name" value="Rap/Ran-GAP"/>
    <property type="match status" value="1"/>
</dbReference>
<sequence>MIVSYDEHEVNNTFKFGVIYQKFRQTQEEELFGNNEESTAFKNFLSFLGDTITLQDFKGFRGGLDVSHGQTGAESVYTVFRDREIMFHVSTKLPFTEGDTQQRKRHIGNDIVAIIFQEENTPFVPDMIASNFLHAYIVVQVENPEADNTTYKVRGIATCTCPFLLLHLTPRAGGSCPAAALPVCSGIQPVLHLTDVCMCVLNIHIYIHTHTHTYIYVYGKHVPSHKKNICVCLRCFQAHLLRENMTSGIYMDLFGFLVRPMGFMVGREAVCGSAARAPVSVWGGRPAQEGTPSPSGVFHQRCHIWRGLQGAVSSVFGSVQLRYQRYAGSYDSGCFPPWLSPHQSPEFREFLLTKLINAENACCKSDKFAKLEVTSPTRPRPAPRQARGGRRHSSSKLRFPALSWVSACRDE</sequence>